<reference evidence="2 3" key="1">
    <citation type="submission" date="2018-06" db="EMBL/GenBank/DDBJ databases">
        <title>Streptacidiphilus pinicola sp. nov., isolated from pine grove soil.</title>
        <authorList>
            <person name="Roh S.G."/>
            <person name="Park S."/>
            <person name="Kim M.-K."/>
            <person name="Yun B.-R."/>
            <person name="Park J."/>
            <person name="Kim M.J."/>
            <person name="Kim Y.S."/>
            <person name="Kim S.B."/>
        </authorList>
    </citation>
    <scope>NUCLEOTIDE SEQUENCE [LARGE SCALE GENOMIC DNA]</scope>
    <source>
        <strain evidence="2 3">MMS16-CNU450</strain>
    </source>
</reference>
<feature type="region of interest" description="Disordered" evidence="1">
    <location>
        <begin position="215"/>
        <end position="235"/>
    </location>
</feature>
<comment type="caution">
    <text evidence="2">The sequence shown here is derived from an EMBL/GenBank/DDBJ whole genome shotgun (WGS) entry which is preliminary data.</text>
</comment>
<dbReference type="Proteomes" id="UP000248889">
    <property type="component" value="Unassembled WGS sequence"/>
</dbReference>
<gene>
    <name evidence="2" type="ORF">DN069_22870</name>
</gene>
<dbReference type="OrthoDB" id="3848213at2"/>
<evidence type="ECO:0000313" key="3">
    <source>
        <dbReference type="Proteomes" id="UP000248889"/>
    </source>
</evidence>
<name>A0A2X0IIZ0_9ACTN</name>
<protein>
    <submittedName>
        <fullName evidence="2">Uncharacterized protein</fullName>
    </submittedName>
</protein>
<evidence type="ECO:0000313" key="2">
    <source>
        <dbReference type="EMBL" id="RAG83361.1"/>
    </source>
</evidence>
<dbReference type="RefSeq" id="WP_111503724.1">
    <property type="nucleotide sequence ID" value="NZ_QKYN01000089.1"/>
</dbReference>
<proteinExistence type="predicted"/>
<sequence>MTPTDRSAPLRARTTDTAAIRSDATFPMAPTARPADLVITSELIPAAVDGRGSGPLSEVELHDLGVCERAVENLATATWLAGKALQAIRDGKLYRHTHTRFEDYITERWDISERTAYQMIEEWPLAERLNQAYGKPVTASHIRALLPVTTRFGLDDAVELYHQLRARAQKDGVRLTAQITGQIAKAVLRRAGQEAGGIEFTQAARQLITAQPSLTEARVERPRSAVPRDRPGAAAAEPDLRNFAGHYGEVTALPNGGQPGPLTVDGRGTAPVGAEAGSPVAMDVRASTAEIGEAHEREPSSGAARTAVGLYRDIVSHIQAIERLAGSPCLIPNGPSEEAEFDQLHVQITTQLTRILHSLTDEG</sequence>
<feature type="compositionally biased region" description="Basic and acidic residues" evidence="1">
    <location>
        <begin position="217"/>
        <end position="231"/>
    </location>
</feature>
<keyword evidence="3" id="KW-1185">Reference proteome</keyword>
<dbReference type="EMBL" id="QKYN01000089">
    <property type="protein sequence ID" value="RAG83361.1"/>
    <property type="molecule type" value="Genomic_DNA"/>
</dbReference>
<evidence type="ECO:0000256" key="1">
    <source>
        <dbReference type="SAM" id="MobiDB-lite"/>
    </source>
</evidence>
<organism evidence="2 3">
    <name type="scientific">Streptacidiphilus pinicola</name>
    <dbReference type="NCBI Taxonomy" id="2219663"/>
    <lineage>
        <taxon>Bacteria</taxon>
        <taxon>Bacillati</taxon>
        <taxon>Actinomycetota</taxon>
        <taxon>Actinomycetes</taxon>
        <taxon>Kitasatosporales</taxon>
        <taxon>Streptomycetaceae</taxon>
        <taxon>Streptacidiphilus</taxon>
    </lineage>
</organism>
<dbReference type="AlphaFoldDB" id="A0A2X0IIZ0"/>
<accession>A0A2X0IIZ0</accession>